<evidence type="ECO:0000313" key="6">
    <source>
        <dbReference type="Proteomes" id="UP001529510"/>
    </source>
</evidence>
<dbReference type="GO" id="GO:0016020">
    <property type="term" value="C:membrane"/>
    <property type="evidence" value="ECO:0007669"/>
    <property type="project" value="UniProtKB-SubCell"/>
</dbReference>
<accession>A0ABD0NAL2</accession>
<feature type="non-terminal residue" evidence="5">
    <location>
        <position position="1"/>
    </location>
</feature>
<reference evidence="5 6" key="1">
    <citation type="submission" date="2024-05" db="EMBL/GenBank/DDBJ databases">
        <title>Genome sequencing and assembly of Indian major carp, Cirrhinus mrigala (Hamilton, 1822).</title>
        <authorList>
            <person name="Mohindra V."/>
            <person name="Chowdhury L.M."/>
            <person name="Lal K."/>
            <person name="Jena J.K."/>
        </authorList>
    </citation>
    <scope>NUCLEOTIDE SEQUENCE [LARGE SCALE GENOMIC DNA]</scope>
    <source>
        <strain evidence="5">CM1030</strain>
        <tissue evidence="5">Blood</tissue>
    </source>
</reference>
<evidence type="ECO:0000256" key="4">
    <source>
        <dbReference type="ARBA" id="ARBA00023136"/>
    </source>
</evidence>
<proteinExistence type="predicted"/>
<dbReference type="InterPro" id="IPR036259">
    <property type="entry name" value="MFS_trans_sf"/>
</dbReference>
<evidence type="ECO:0000313" key="5">
    <source>
        <dbReference type="EMBL" id="KAL0158292.1"/>
    </source>
</evidence>
<evidence type="ECO:0000256" key="2">
    <source>
        <dbReference type="ARBA" id="ARBA00022692"/>
    </source>
</evidence>
<dbReference type="AlphaFoldDB" id="A0ABD0NAL2"/>
<keyword evidence="3" id="KW-1133">Transmembrane helix</keyword>
<dbReference type="Gene3D" id="1.20.1250.20">
    <property type="entry name" value="MFS general substrate transporter like domains"/>
    <property type="match status" value="1"/>
</dbReference>
<sequence>LQRLRGWEDVDEELCEMRMEEQSERAEGRLSVLNLFTFRSLRWQLLSVIVMNMGQQL</sequence>
<name>A0ABD0NAL2_CIRMR</name>
<keyword evidence="6" id="KW-1185">Reference proteome</keyword>
<evidence type="ECO:0000256" key="3">
    <source>
        <dbReference type="ARBA" id="ARBA00022989"/>
    </source>
</evidence>
<protein>
    <submittedName>
        <fullName evidence="5">Uncharacterized protein</fullName>
    </submittedName>
</protein>
<dbReference type="InterPro" id="IPR005828">
    <property type="entry name" value="MFS_sugar_transport-like"/>
</dbReference>
<dbReference type="EMBL" id="JAMKFB020000023">
    <property type="protein sequence ID" value="KAL0158292.1"/>
    <property type="molecule type" value="Genomic_DNA"/>
</dbReference>
<dbReference type="Proteomes" id="UP001529510">
    <property type="component" value="Unassembled WGS sequence"/>
</dbReference>
<keyword evidence="2" id="KW-0812">Transmembrane</keyword>
<dbReference type="Pfam" id="PF00083">
    <property type="entry name" value="Sugar_tr"/>
    <property type="match status" value="1"/>
</dbReference>
<feature type="non-terminal residue" evidence="5">
    <location>
        <position position="57"/>
    </location>
</feature>
<gene>
    <name evidence="5" type="ORF">M9458_046368</name>
</gene>
<keyword evidence="4" id="KW-0472">Membrane</keyword>
<comment type="subcellular location">
    <subcellularLocation>
        <location evidence="1">Membrane</location>
        <topology evidence="1">Multi-pass membrane protein</topology>
    </subcellularLocation>
</comment>
<comment type="caution">
    <text evidence="5">The sequence shown here is derived from an EMBL/GenBank/DDBJ whole genome shotgun (WGS) entry which is preliminary data.</text>
</comment>
<evidence type="ECO:0000256" key="1">
    <source>
        <dbReference type="ARBA" id="ARBA00004141"/>
    </source>
</evidence>
<organism evidence="5 6">
    <name type="scientific">Cirrhinus mrigala</name>
    <name type="common">Mrigala</name>
    <dbReference type="NCBI Taxonomy" id="683832"/>
    <lineage>
        <taxon>Eukaryota</taxon>
        <taxon>Metazoa</taxon>
        <taxon>Chordata</taxon>
        <taxon>Craniata</taxon>
        <taxon>Vertebrata</taxon>
        <taxon>Euteleostomi</taxon>
        <taxon>Actinopterygii</taxon>
        <taxon>Neopterygii</taxon>
        <taxon>Teleostei</taxon>
        <taxon>Ostariophysi</taxon>
        <taxon>Cypriniformes</taxon>
        <taxon>Cyprinidae</taxon>
        <taxon>Labeoninae</taxon>
        <taxon>Labeonini</taxon>
        <taxon>Cirrhinus</taxon>
    </lineage>
</organism>